<proteinExistence type="predicted"/>
<dbReference type="EMBL" id="FOPY01000004">
    <property type="protein sequence ID" value="SFH44208.1"/>
    <property type="molecule type" value="Genomic_DNA"/>
</dbReference>
<evidence type="ECO:0000313" key="1">
    <source>
        <dbReference type="EMBL" id="SFH44208.1"/>
    </source>
</evidence>
<dbReference type="AlphaFoldDB" id="A0A1I3A2H8"/>
<evidence type="ECO:0000313" key="2">
    <source>
        <dbReference type="Proteomes" id="UP000199040"/>
    </source>
</evidence>
<sequence length="164" mass="18028">MSQTDQAAGLRRWAEAMAPAPGPVHETPPSRVLLTLGLPEGADSDVAPVMRALCRWQAQGQSWVGDPSAWRVVALDVESPHLSALASQQKRWALWVDDDAEGFRRAYRTLKGLARHPAAPRRLLMVHPPLLSGAGLLGNLRDAASHFFDIQLVMIGFTKPRKRL</sequence>
<name>A0A1I3A2H8_9GAMM</name>
<organism evidence="1 2">
    <name type="scientific">Modicisalibacter xianhensis</name>
    <dbReference type="NCBI Taxonomy" id="442341"/>
    <lineage>
        <taxon>Bacteria</taxon>
        <taxon>Pseudomonadati</taxon>
        <taxon>Pseudomonadota</taxon>
        <taxon>Gammaproteobacteria</taxon>
        <taxon>Oceanospirillales</taxon>
        <taxon>Halomonadaceae</taxon>
        <taxon>Modicisalibacter</taxon>
    </lineage>
</organism>
<keyword evidence="2" id="KW-1185">Reference proteome</keyword>
<dbReference type="Proteomes" id="UP000199040">
    <property type="component" value="Unassembled WGS sequence"/>
</dbReference>
<protein>
    <submittedName>
        <fullName evidence="1">Uncharacterized protein</fullName>
    </submittedName>
</protein>
<dbReference type="RefSeq" id="WP_092844512.1">
    <property type="nucleotide sequence ID" value="NZ_FOPY01000004.1"/>
</dbReference>
<accession>A0A1I3A2H8</accession>
<dbReference type="STRING" id="442341.SAMN04487959_10490"/>
<reference evidence="1 2" key="1">
    <citation type="submission" date="2016-10" db="EMBL/GenBank/DDBJ databases">
        <authorList>
            <person name="de Groot N.N."/>
        </authorList>
    </citation>
    <scope>NUCLEOTIDE SEQUENCE [LARGE SCALE GENOMIC DNA]</scope>
    <source>
        <strain evidence="1 2">CGMCC 1.6848</strain>
    </source>
</reference>
<gene>
    <name evidence="1" type="ORF">SAMN04487959_10490</name>
</gene>